<comment type="subcellular location">
    <subcellularLocation>
        <location evidence="1">Secreted</location>
    </subcellularLocation>
</comment>
<name>A0A935UFD2_9PROT</name>
<evidence type="ECO:0000259" key="5">
    <source>
        <dbReference type="Pfam" id="PF17210"/>
    </source>
</evidence>
<comment type="caution">
    <text evidence="6">The sequence shown here is derived from an EMBL/GenBank/DDBJ whole genome shotgun (WGS) entry which is preliminary data.</text>
</comment>
<keyword evidence="6" id="KW-0121">Carboxypeptidase</keyword>
<dbReference type="Proteomes" id="UP000697998">
    <property type="component" value="Unassembled WGS sequence"/>
</dbReference>
<dbReference type="InterPro" id="IPR013783">
    <property type="entry name" value="Ig-like_fold"/>
</dbReference>
<dbReference type="InterPro" id="IPR033764">
    <property type="entry name" value="Sdr_B"/>
</dbReference>
<keyword evidence="3" id="KW-0732">Signal</keyword>
<reference evidence="6 7" key="1">
    <citation type="submission" date="2020-10" db="EMBL/GenBank/DDBJ databases">
        <title>Connecting structure to function with the recovery of over 1000 high-quality activated sludge metagenome-assembled genomes encoding full-length rRNA genes using long-read sequencing.</title>
        <authorList>
            <person name="Singleton C.M."/>
            <person name="Petriglieri F."/>
            <person name="Kristensen J.M."/>
            <person name="Kirkegaard R.H."/>
            <person name="Michaelsen T.Y."/>
            <person name="Andersen M.H."/>
            <person name="Karst S.M."/>
            <person name="Dueholm M.S."/>
            <person name="Nielsen P.H."/>
            <person name="Albertsen M."/>
        </authorList>
    </citation>
    <scope>NUCLEOTIDE SEQUENCE [LARGE SCALE GENOMIC DNA]</scope>
    <source>
        <strain evidence="6">EsbW_18-Q3-R4-48_BATAC.285</strain>
    </source>
</reference>
<keyword evidence="6" id="KW-0645">Protease</keyword>
<feature type="domain" description="SD-repeat containing protein B" evidence="5">
    <location>
        <begin position="2"/>
        <end position="95"/>
    </location>
</feature>
<accession>A0A935UFD2</accession>
<dbReference type="AlphaFoldDB" id="A0A935UFD2"/>
<organism evidence="6 7">
    <name type="scientific">Candidatus Accumulibacter proximus</name>
    <dbReference type="NCBI Taxonomy" id="2954385"/>
    <lineage>
        <taxon>Bacteria</taxon>
        <taxon>Pseudomonadati</taxon>
        <taxon>Pseudomonadota</taxon>
        <taxon>Betaproteobacteria</taxon>
        <taxon>Candidatus Accumulibacter</taxon>
    </lineage>
</organism>
<dbReference type="GO" id="GO:0005576">
    <property type="term" value="C:extracellular region"/>
    <property type="evidence" value="ECO:0007669"/>
    <property type="project" value="UniProtKB-SubCell"/>
</dbReference>
<sequence>MYKDVGKDGVRNSEPAIAGVVLTLTGTNGLGQPVTATVTTDANGCYQFINLAPGTYTVSGAQPAGFIDGKDTVGSTGGSNAVNDVLSGITLGSGANSVENNFGEIKSTPGIDIEKKTNGTPNANPVAPDYDNEDAPNGAGVPILTAGSTVTWTYKVTNTGNTNFAKADIAIVDDNGTSANTADDMSIANGKITYLSGDGGDNVLSPGEVWLYKATGVVQNLASAGSTVTMDLSGNSALDDTDGNVRTFTSGAVSAKVSAFSRDKANGAWSAAYLGSYGGGLGVTDNSEGDGSGNTHTVDNLGGRDNYVVFAFNQSVVVDSAYLGYVVDDSDAQVWIGTRTDAFTAGVTLSDAVLSALGFTEVNTTTLTTPRLLDINGGNLAGNVLVVAADTTDTTPEDNFKIQNVTLKLPPTPGVYSNLATVAAPGAPSDSDRSHYKNPAPAVPGIDIEKKTNGSPNANPVAPDYDNEDAPNGAGVPILTTGSTVTWTYKVTNTGNTNFAKADIAIVDDNGTSANTADDMSIANGKIIYQSGDDGDNVLEAGESWLYKATGTVQSLGGLGTAATIDFSGSSATDGTDGNTRSYTAGGVTVDANAWSRTKGTDTWQKAWLGSYGGGLGVTDSSESGSGDTHTVDNNGRDNYVVFQFSQNVVVDRAFLGYVVGDSDMTVYVGSSTAPITSMSNAVLSGMSLKEFNDTGSASTRWADFNAGNVQGNVLILAARDDGHSADYFKIEQLVFQAVEAGGVYANKATVTAGGLSDSDLSHYSVQAPVLKASIGNLVWCDTDGDGIQDTGELGVAGVTVRLLSTAGTVVVSTTTDTNGFYRFGNLNPGDYKIQVVKPTGYQSFTKANQGSDDTVDSDVDASGMTAVTTLVAGENDISWDAGFAPNVKNLSFNFNGSTASDGTDGNTRSYTVDGVTVNASAWSRTQGTTQTWAKAWLGAYSGGHGVTDSGEGSGSGNTHTMDNNGRDNYIVYQFSSAVTVDKIGLGYVYNDSDISVWIGNSTAPITAMSNAVLTSMGFTEVNTGGSSARTADINAGGVSGNVLIVAAKNGETNDYVKVQDLQVVARDSFVTPLVVDLDGDGVQTVALADARGSFDLFGNGRAVQSGWASAGDGFLAVDGDGNGKIDSISELFGGSKQGDGYAKLAGFDSNGDGVVDASDAGYIDLSVWRDANGNHQTDAGELMSLAEAGVASLDLDYSADAFMDANGNLHLEQGSATMSDGRLVDMTDVYFAVAANDAAGLVGQATVDPALLFA</sequence>
<gene>
    <name evidence="6" type="ORF">IPJ27_00060</name>
</gene>
<evidence type="ECO:0000256" key="2">
    <source>
        <dbReference type="ARBA" id="ARBA00022525"/>
    </source>
</evidence>
<feature type="domain" description="SD-repeat containing protein B" evidence="5">
    <location>
        <begin position="773"/>
        <end position="884"/>
    </location>
</feature>
<dbReference type="Pfam" id="PF17210">
    <property type="entry name" value="SdrD_B"/>
    <property type="match status" value="2"/>
</dbReference>
<evidence type="ECO:0000256" key="1">
    <source>
        <dbReference type="ARBA" id="ARBA00004613"/>
    </source>
</evidence>
<evidence type="ECO:0000256" key="3">
    <source>
        <dbReference type="ARBA" id="ARBA00022729"/>
    </source>
</evidence>
<protein>
    <submittedName>
        <fullName evidence="6">Carboxypeptidase regulatory-like domain-containing protein</fullName>
    </submittedName>
</protein>
<dbReference type="EMBL" id="JADJMH010000001">
    <property type="protein sequence ID" value="MBK7673268.1"/>
    <property type="molecule type" value="Genomic_DNA"/>
</dbReference>
<dbReference type="GO" id="GO:0004180">
    <property type="term" value="F:carboxypeptidase activity"/>
    <property type="evidence" value="ECO:0007669"/>
    <property type="project" value="UniProtKB-KW"/>
</dbReference>
<keyword evidence="6" id="KW-0378">Hydrolase</keyword>
<evidence type="ECO:0000313" key="7">
    <source>
        <dbReference type="Proteomes" id="UP000697998"/>
    </source>
</evidence>
<dbReference type="PANTHER" id="PTHR39431:SF1">
    <property type="entry name" value="FRPA_C-RELATED PROTEIN"/>
    <property type="match status" value="1"/>
</dbReference>
<evidence type="ECO:0000313" key="6">
    <source>
        <dbReference type="EMBL" id="MBK7673268.1"/>
    </source>
</evidence>
<dbReference type="Gene3D" id="2.60.40.10">
    <property type="entry name" value="Immunoglobulins"/>
    <property type="match status" value="2"/>
</dbReference>
<keyword evidence="2" id="KW-0964">Secreted</keyword>
<feature type="region of interest" description="Disordered" evidence="4">
    <location>
        <begin position="425"/>
        <end position="460"/>
    </location>
</feature>
<evidence type="ECO:0000256" key="4">
    <source>
        <dbReference type="SAM" id="MobiDB-lite"/>
    </source>
</evidence>
<dbReference type="PANTHER" id="PTHR39431">
    <property type="entry name" value="FRPA/C-RELATED PROTEIN"/>
    <property type="match status" value="1"/>
</dbReference>
<dbReference type="SUPFAM" id="SSF117074">
    <property type="entry name" value="Hypothetical protein PA1324"/>
    <property type="match status" value="2"/>
</dbReference>
<proteinExistence type="predicted"/>